<dbReference type="Proteomes" id="UP000054549">
    <property type="component" value="Unassembled WGS sequence"/>
</dbReference>
<evidence type="ECO:0000313" key="2">
    <source>
        <dbReference type="Proteomes" id="UP000054549"/>
    </source>
</evidence>
<dbReference type="EMBL" id="KN818339">
    <property type="protein sequence ID" value="KIL58393.1"/>
    <property type="molecule type" value="Genomic_DNA"/>
</dbReference>
<dbReference type="HOGENOM" id="CLU_145551_0_0_1"/>
<evidence type="ECO:0000313" key="1">
    <source>
        <dbReference type="EMBL" id="KIL58393.1"/>
    </source>
</evidence>
<keyword evidence="2" id="KW-1185">Reference proteome</keyword>
<name>A0A0C2WQ70_AMAMK</name>
<gene>
    <name evidence="1" type="ORF">M378DRAFT_15577</name>
</gene>
<organism evidence="1 2">
    <name type="scientific">Amanita muscaria (strain Koide BX008)</name>
    <dbReference type="NCBI Taxonomy" id="946122"/>
    <lineage>
        <taxon>Eukaryota</taxon>
        <taxon>Fungi</taxon>
        <taxon>Dikarya</taxon>
        <taxon>Basidiomycota</taxon>
        <taxon>Agaricomycotina</taxon>
        <taxon>Agaricomycetes</taxon>
        <taxon>Agaricomycetidae</taxon>
        <taxon>Agaricales</taxon>
        <taxon>Pluteineae</taxon>
        <taxon>Amanitaceae</taxon>
        <taxon>Amanita</taxon>
    </lineage>
</organism>
<protein>
    <submittedName>
        <fullName evidence="1">Uncharacterized protein</fullName>
    </submittedName>
</protein>
<dbReference type="InParanoid" id="A0A0C2WQ70"/>
<proteinExistence type="predicted"/>
<reference evidence="1 2" key="1">
    <citation type="submission" date="2014-04" db="EMBL/GenBank/DDBJ databases">
        <title>Evolutionary Origins and Diversification of the Mycorrhizal Mutualists.</title>
        <authorList>
            <consortium name="DOE Joint Genome Institute"/>
            <consortium name="Mycorrhizal Genomics Consortium"/>
            <person name="Kohler A."/>
            <person name="Kuo A."/>
            <person name="Nagy L.G."/>
            <person name="Floudas D."/>
            <person name="Copeland A."/>
            <person name="Barry K.W."/>
            <person name="Cichocki N."/>
            <person name="Veneault-Fourrey C."/>
            <person name="LaButti K."/>
            <person name="Lindquist E.A."/>
            <person name="Lipzen A."/>
            <person name="Lundell T."/>
            <person name="Morin E."/>
            <person name="Murat C."/>
            <person name="Riley R."/>
            <person name="Ohm R."/>
            <person name="Sun H."/>
            <person name="Tunlid A."/>
            <person name="Henrissat B."/>
            <person name="Grigoriev I.V."/>
            <person name="Hibbett D.S."/>
            <person name="Martin F."/>
        </authorList>
    </citation>
    <scope>NUCLEOTIDE SEQUENCE [LARGE SCALE GENOMIC DNA]</scope>
    <source>
        <strain evidence="1 2">Koide BX008</strain>
    </source>
</reference>
<dbReference type="AlphaFoldDB" id="A0A0C2WQ70"/>
<accession>A0A0C2WQ70</accession>
<dbReference type="OrthoDB" id="3227112at2759"/>
<sequence>MSAESAVAWGSNISGKELHLPRNNPTVCKVILDKVRSYNVNFRDVGEVAGIDYMVITQSAWFQGYRDMDPELIPQFEEGEREDIARQLLEAEGVHDYQFKTVLG</sequence>